<comment type="subcellular location">
    <subcellularLocation>
        <location evidence="1">Endoplasmic reticulum membrane</location>
        <topology evidence="1">Multi-pass membrane protein</topology>
    </subcellularLocation>
</comment>
<evidence type="ECO:0000256" key="2">
    <source>
        <dbReference type="ARBA" id="ARBA00009950"/>
    </source>
</evidence>
<dbReference type="AlphaFoldDB" id="A0A2N1JA03"/>
<comment type="similarity">
    <text evidence="2">Belongs to the TMEM208 family.</text>
</comment>
<evidence type="ECO:0000256" key="3">
    <source>
        <dbReference type="ARBA" id="ARBA00022692"/>
    </source>
</evidence>
<evidence type="ECO:0000313" key="9">
    <source>
        <dbReference type="EMBL" id="PKI83375.1"/>
    </source>
</evidence>
<dbReference type="PANTHER" id="PTHR13505">
    <property type="entry name" value="TRANSMEMBRANE PROTEIN 208"/>
    <property type="match status" value="1"/>
</dbReference>
<keyword evidence="10" id="KW-1185">Reference proteome</keyword>
<dbReference type="OrthoDB" id="10012212at2759"/>
<evidence type="ECO:0000256" key="8">
    <source>
        <dbReference type="SAM" id="Phobius"/>
    </source>
</evidence>
<feature type="transmembrane region" description="Helical" evidence="8">
    <location>
        <begin position="82"/>
        <end position="100"/>
    </location>
</feature>
<evidence type="ECO:0000313" key="10">
    <source>
        <dbReference type="Proteomes" id="UP000232875"/>
    </source>
</evidence>
<dbReference type="EMBL" id="KZ454991">
    <property type="protein sequence ID" value="PKI83375.1"/>
    <property type="molecule type" value="Genomic_DNA"/>
</dbReference>
<keyword evidence="3 8" id="KW-0812">Transmembrane</keyword>
<keyword evidence="6 8" id="KW-0472">Membrane</keyword>
<evidence type="ECO:0000256" key="7">
    <source>
        <dbReference type="SAM" id="MobiDB-lite"/>
    </source>
</evidence>
<reference evidence="9 10" key="1">
    <citation type="submission" date="2017-10" db="EMBL/GenBank/DDBJ databases">
        <title>A novel species of cold-tolerant Malassezia isolated from bats.</title>
        <authorList>
            <person name="Lorch J.M."/>
            <person name="Palmer J.M."/>
            <person name="Vanderwolf K.J."/>
            <person name="Schmidt K.Z."/>
            <person name="Verant M.L."/>
            <person name="Weller T.J."/>
            <person name="Blehert D.S."/>
        </authorList>
    </citation>
    <scope>NUCLEOTIDE SEQUENCE [LARGE SCALE GENOMIC DNA]</scope>
    <source>
        <strain evidence="9 10">NWHC:44797-103</strain>
    </source>
</reference>
<dbReference type="GO" id="GO:0005789">
    <property type="term" value="C:endoplasmic reticulum membrane"/>
    <property type="evidence" value="ECO:0007669"/>
    <property type="project" value="UniProtKB-SubCell"/>
</dbReference>
<gene>
    <name evidence="9" type="ORF">MVES_002681</name>
</gene>
<name>A0A2N1JA03_9BASI</name>
<feature type="region of interest" description="Disordered" evidence="7">
    <location>
        <begin position="138"/>
        <end position="176"/>
    </location>
</feature>
<feature type="transmembrane region" description="Helical" evidence="8">
    <location>
        <begin position="106"/>
        <end position="129"/>
    </location>
</feature>
<dbReference type="PANTHER" id="PTHR13505:SF7">
    <property type="entry name" value="TRANSMEMBRANE PROTEIN 208"/>
    <property type="match status" value="1"/>
</dbReference>
<dbReference type="Proteomes" id="UP000232875">
    <property type="component" value="Unassembled WGS sequence"/>
</dbReference>
<evidence type="ECO:0000256" key="5">
    <source>
        <dbReference type="ARBA" id="ARBA00022989"/>
    </source>
</evidence>
<sequence>MARGAEKRIAAVNAGKLKTLAYGFLVSNTVFLLIHFAISRSVHWRTLSAYCLTECIAAVLALQLRSMAHSGADLGQEGLTAYMFDIIYITWFVHITTSLISRHFWWVYAAIPLYACYAVYKKILLPFVFGGKSPLSFQRNSGVPSAAPTPTPEPQTSKRQAKQQARSNRGGRMQRG</sequence>
<dbReference type="InterPro" id="IPR008506">
    <property type="entry name" value="SND2/TMEM208"/>
</dbReference>
<feature type="compositionally biased region" description="Polar residues" evidence="7">
    <location>
        <begin position="154"/>
        <end position="167"/>
    </location>
</feature>
<keyword evidence="4" id="KW-0256">Endoplasmic reticulum</keyword>
<evidence type="ECO:0000256" key="1">
    <source>
        <dbReference type="ARBA" id="ARBA00004477"/>
    </source>
</evidence>
<dbReference type="Pfam" id="PF05620">
    <property type="entry name" value="TMEM208_SND2"/>
    <property type="match status" value="1"/>
</dbReference>
<dbReference type="GO" id="GO:0006624">
    <property type="term" value="P:vacuolar protein processing"/>
    <property type="evidence" value="ECO:0007669"/>
    <property type="project" value="TreeGrafter"/>
</dbReference>
<organism evidence="9 10">
    <name type="scientific">Malassezia vespertilionis</name>
    <dbReference type="NCBI Taxonomy" id="2020962"/>
    <lineage>
        <taxon>Eukaryota</taxon>
        <taxon>Fungi</taxon>
        <taxon>Dikarya</taxon>
        <taxon>Basidiomycota</taxon>
        <taxon>Ustilaginomycotina</taxon>
        <taxon>Malasseziomycetes</taxon>
        <taxon>Malasseziales</taxon>
        <taxon>Malasseziaceae</taxon>
        <taxon>Malassezia</taxon>
    </lineage>
</organism>
<dbReference type="STRING" id="2020962.A0A2N1JA03"/>
<proteinExistence type="inferred from homology"/>
<dbReference type="GO" id="GO:0005773">
    <property type="term" value="C:vacuole"/>
    <property type="evidence" value="ECO:0007669"/>
    <property type="project" value="GOC"/>
</dbReference>
<evidence type="ECO:0000256" key="6">
    <source>
        <dbReference type="ARBA" id="ARBA00023136"/>
    </source>
</evidence>
<accession>A0A2N1JA03</accession>
<protein>
    <submittedName>
        <fullName evidence="9">Uncharacterized protein</fullName>
    </submittedName>
</protein>
<feature type="transmembrane region" description="Helical" evidence="8">
    <location>
        <begin position="20"/>
        <end position="38"/>
    </location>
</feature>
<evidence type="ECO:0000256" key="4">
    <source>
        <dbReference type="ARBA" id="ARBA00022824"/>
    </source>
</evidence>
<keyword evidence="5 8" id="KW-1133">Transmembrane helix</keyword>